<protein>
    <submittedName>
        <fullName evidence="3">tRNA 2-selenouridine(34) synthase MnmH</fullName>
    </submittedName>
</protein>
<reference evidence="3 4" key="1">
    <citation type="journal article" date="2025" name="Int. J. Syst. Evol. Microbiol.">
        <title>Desulfovibrio falkowii sp. nov., Porphyromonas miyakawae sp. nov., Mediterraneibacter flintii sp. nov. and Owariibacterium komagatae gen. nov., sp. nov., isolated from human faeces.</title>
        <authorList>
            <person name="Hamaguchi T."/>
            <person name="Ohara M."/>
            <person name="Hisatomi A."/>
            <person name="Sekiguchi K."/>
            <person name="Takeda J.I."/>
            <person name="Ueyama J."/>
            <person name="Ito M."/>
            <person name="Nishiwaki H."/>
            <person name="Ogi T."/>
            <person name="Hirayama M."/>
            <person name="Ohkuma M."/>
            <person name="Sakamoto M."/>
            <person name="Ohno K."/>
        </authorList>
    </citation>
    <scope>NUCLEOTIDE SEQUENCE [LARGE SCALE GENOMIC DNA]</scope>
    <source>
        <strain evidence="3 4">13CB11C</strain>
    </source>
</reference>
<evidence type="ECO:0000313" key="4">
    <source>
        <dbReference type="Proteomes" id="UP001628220"/>
    </source>
</evidence>
<dbReference type="PANTHER" id="PTHR30401">
    <property type="entry name" value="TRNA 2-SELENOURIDINE SYNTHASE"/>
    <property type="match status" value="1"/>
</dbReference>
<keyword evidence="1" id="KW-0711">Selenium</keyword>
<gene>
    <name evidence="3" type="primary">mnmH</name>
    <name evidence="3" type="ORF">Tsumi_06350</name>
</gene>
<evidence type="ECO:0000259" key="2">
    <source>
        <dbReference type="PROSITE" id="PS50206"/>
    </source>
</evidence>
<comment type="caution">
    <text evidence="3">The sequence shown here is derived from an EMBL/GenBank/DDBJ whole genome shotgun (WGS) entry which is preliminary data.</text>
</comment>
<dbReference type="NCBIfam" id="NF008750">
    <property type="entry name" value="PRK11784.1-2"/>
    <property type="match status" value="1"/>
</dbReference>
<keyword evidence="4" id="KW-1185">Reference proteome</keyword>
<dbReference type="PROSITE" id="PS50206">
    <property type="entry name" value="RHODANESE_3"/>
    <property type="match status" value="1"/>
</dbReference>
<dbReference type="EMBL" id="BAAFSF010000001">
    <property type="protein sequence ID" value="GAB1251531.1"/>
    <property type="molecule type" value="Genomic_DNA"/>
</dbReference>
<dbReference type="InterPro" id="IPR001763">
    <property type="entry name" value="Rhodanese-like_dom"/>
</dbReference>
<dbReference type="InterPro" id="IPR058840">
    <property type="entry name" value="AAA_SelU"/>
</dbReference>
<dbReference type="InterPro" id="IPR017582">
    <property type="entry name" value="SelU"/>
</dbReference>
<dbReference type="Pfam" id="PF26341">
    <property type="entry name" value="AAA_SelU"/>
    <property type="match status" value="1"/>
</dbReference>
<sequence>MNMMDTEDKYLHFPPYSERVWIDVRSPEEYAHGHIPGAHNIPLFTDEEREKVGTTYVTIGRNEAVTEGLTYVGNKLHTFENQLLSILQKEKKNRVMVYCARGGMRSESMGWLFKLYNHDVEVFPRGFSGFKKLLPQYVAKISKLVLLDGPTGAGKTDLLLEMKRAGAQVIDLEGIAHHKGSAFGYYADRTQPTNEMIYSEIVVQLSRMDMSHPIFLESESKKIGSREVPDVLFNKMQNGFLMTIESPKTERFKRIMDGYSQLPQEMLTEAFEKIKKRLGANEMQEAIRLVHAKDYQGAIQIALHYYDKAYDQSAEKLWRGRHIGKVIHTTENTAKIATEIIQTTEQWFSSSHTNPK</sequence>
<dbReference type="NCBIfam" id="TIGR03167">
    <property type="entry name" value="tRNA_sel_U_synt"/>
    <property type="match status" value="1"/>
</dbReference>
<dbReference type="InterPro" id="IPR036873">
    <property type="entry name" value="Rhodanese-like_dom_sf"/>
</dbReference>
<accession>A0ABQ0E1J1</accession>
<proteinExistence type="predicted"/>
<organism evidence="3 4">
    <name type="scientific">Porphyromonas miyakawae</name>
    <dbReference type="NCBI Taxonomy" id="3137470"/>
    <lineage>
        <taxon>Bacteria</taxon>
        <taxon>Pseudomonadati</taxon>
        <taxon>Bacteroidota</taxon>
        <taxon>Bacteroidia</taxon>
        <taxon>Bacteroidales</taxon>
        <taxon>Porphyromonadaceae</taxon>
        <taxon>Porphyromonas</taxon>
    </lineage>
</organism>
<dbReference type="Proteomes" id="UP001628220">
    <property type="component" value="Unassembled WGS sequence"/>
</dbReference>
<dbReference type="PANTHER" id="PTHR30401:SF0">
    <property type="entry name" value="TRNA 2-SELENOURIDINE SYNTHASE"/>
    <property type="match status" value="1"/>
</dbReference>
<evidence type="ECO:0000313" key="3">
    <source>
        <dbReference type="EMBL" id="GAB1251531.1"/>
    </source>
</evidence>
<dbReference type="SMART" id="SM00450">
    <property type="entry name" value="RHOD"/>
    <property type="match status" value="1"/>
</dbReference>
<feature type="domain" description="Rhodanese" evidence="2">
    <location>
        <begin position="15"/>
        <end position="139"/>
    </location>
</feature>
<dbReference type="Gene3D" id="3.40.250.10">
    <property type="entry name" value="Rhodanese-like domain"/>
    <property type="match status" value="1"/>
</dbReference>
<dbReference type="SUPFAM" id="SSF52821">
    <property type="entry name" value="Rhodanese/Cell cycle control phosphatase"/>
    <property type="match status" value="1"/>
</dbReference>
<dbReference type="Pfam" id="PF00581">
    <property type="entry name" value="Rhodanese"/>
    <property type="match status" value="1"/>
</dbReference>
<name>A0ABQ0E1J1_9PORP</name>
<evidence type="ECO:0000256" key="1">
    <source>
        <dbReference type="ARBA" id="ARBA00023266"/>
    </source>
</evidence>